<dbReference type="Gene3D" id="3.40.50.300">
    <property type="entry name" value="P-loop containing nucleotide triphosphate hydrolases"/>
    <property type="match status" value="1"/>
</dbReference>
<dbReference type="InterPro" id="IPR003593">
    <property type="entry name" value="AAA+_ATPase"/>
</dbReference>
<evidence type="ECO:0000313" key="7">
    <source>
        <dbReference type="EMBL" id="MBD7997947.1"/>
    </source>
</evidence>
<dbReference type="InterPro" id="IPR027417">
    <property type="entry name" value="P-loop_NTPase"/>
</dbReference>
<feature type="domain" description="ABC transporter" evidence="6">
    <location>
        <begin position="73"/>
        <end position="303"/>
    </location>
</feature>
<evidence type="ECO:0000256" key="2">
    <source>
        <dbReference type="ARBA" id="ARBA00022448"/>
    </source>
</evidence>
<dbReference type="Pfam" id="PF00005">
    <property type="entry name" value="ABC_tran"/>
    <property type="match status" value="1"/>
</dbReference>
<dbReference type="Proteomes" id="UP000633601">
    <property type="component" value="Unassembled WGS sequence"/>
</dbReference>
<feature type="region of interest" description="Disordered" evidence="5">
    <location>
        <begin position="1"/>
        <end position="71"/>
    </location>
</feature>
<evidence type="ECO:0000256" key="4">
    <source>
        <dbReference type="ARBA" id="ARBA00022840"/>
    </source>
</evidence>
<dbReference type="SUPFAM" id="SSF52540">
    <property type="entry name" value="P-loop containing nucleoside triphosphate hydrolases"/>
    <property type="match status" value="1"/>
</dbReference>
<comment type="similarity">
    <text evidence="1">Belongs to the ABC transporter superfamily.</text>
</comment>
<dbReference type="PROSITE" id="PS50893">
    <property type="entry name" value="ABC_TRANSPORTER_2"/>
    <property type="match status" value="1"/>
</dbReference>
<evidence type="ECO:0000259" key="6">
    <source>
        <dbReference type="PROSITE" id="PS50893"/>
    </source>
</evidence>
<organism evidence="7 8">
    <name type="scientific">Oerskovia gallyi</name>
    <dbReference type="NCBI Taxonomy" id="2762226"/>
    <lineage>
        <taxon>Bacteria</taxon>
        <taxon>Bacillati</taxon>
        <taxon>Actinomycetota</taxon>
        <taxon>Actinomycetes</taxon>
        <taxon>Micrococcales</taxon>
        <taxon>Cellulomonadaceae</taxon>
        <taxon>Oerskovia</taxon>
    </lineage>
</organism>
<reference evidence="7 8" key="1">
    <citation type="submission" date="2020-08" db="EMBL/GenBank/DDBJ databases">
        <title>A Genomic Blueprint of the Chicken Gut Microbiome.</title>
        <authorList>
            <person name="Gilroy R."/>
            <person name="Ravi A."/>
            <person name="Getino M."/>
            <person name="Pursley I."/>
            <person name="Horton D.L."/>
            <person name="Alikhan N.-F."/>
            <person name="Baker D."/>
            <person name="Gharbi K."/>
            <person name="Hall N."/>
            <person name="Watson M."/>
            <person name="Adriaenssens E.M."/>
            <person name="Foster-Nyarko E."/>
            <person name="Jarju S."/>
            <person name="Secka A."/>
            <person name="Antonio M."/>
            <person name="Oren A."/>
            <person name="Chaudhuri R."/>
            <person name="La Ragione R.M."/>
            <person name="Hildebrand F."/>
            <person name="Pallen M.J."/>
        </authorList>
    </citation>
    <scope>NUCLEOTIDE SEQUENCE [LARGE SCALE GENOMIC DNA]</scope>
    <source>
        <strain evidence="7 8">Sa2CUA8</strain>
    </source>
</reference>
<evidence type="ECO:0000313" key="8">
    <source>
        <dbReference type="Proteomes" id="UP000633601"/>
    </source>
</evidence>
<dbReference type="EMBL" id="JACSQE010000003">
    <property type="protein sequence ID" value="MBD7997947.1"/>
    <property type="molecule type" value="Genomic_DNA"/>
</dbReference>
<evidence type="ECO:0000256" key="1">
    <source>
        <dbReference type="ARBA" id="ARBA00005417"/>
    </source>
</evidence>
<keyword evidence="8" id="KW-1185">Reference proteome</keyword>
<keyword evidence="2" id="KW-0813">Transport</keyword>
<accession>A0ABR8UZH6</accession>
<dbReference type="GO" id="GO:0005524">
    <property type="term" value="F:ATP binding"/>
    <property type="evidence" value="ECO:0007669"/>
    <property type="project" value="UniProtKB-KW"/>
</dbReference>
<name>A0ABR8UZH6_9CELL</name>
<dbReference type="SMART" id="SM00382">
    <property type="entry name" value="AAA"/>
    <property type="match status" value="1"/>
</dbReference>
<protein>
    <submittedName>
        <fullName evidence="7">ABC transporter ATP-binding protein</fullName>
    </submittedName>
</protein>
<dbReference type="PANTHER" id="PTHR43335">
    <property type="entry name" value="ABC TRANSPORTER, ATP-BINDING PROTEIN"/>
    <property type="match status" value="1"/>
</dbReference>
<keyword evidence="3" id="KW-0547">Nucleotide-binding</keyword>
<dbReference type="PANTHER" id="PTHR43335:SF3">
    <property type="entry name" value="ABC TRANSPORTER"/>
    <property type="match status" value="1"/>
</dbReference>
<evidence type="ECO:0000256" key="5">
    <source>
        <dbReference type="SAM" id="MobiDB-lite"/>
    </source>
</evidence>
<keyword evidence="4 7" id="KW-0067">ATP-binding</keyword>
<proteinExistence type="inferred from homology"/>
<dbReference type="InterPro" id="IPR003439">
    <property type="entry name" value="ABC_transporter-like_ATP-bd"/>
</dbReference>
<evidence type="ECO:0000256" key="3">
    <source>
        <dbReference type="ARBA" id="ARBA00022741"/>
    </source>
</evidence>
<dbReference type="RefSeq" id="WP_191789648.1">
    <property type="nucleotide sequence ID" value="NZ_JACSQE010000003.1"/>
</dbReference>
<sequence length="372" mass="38149">MTSTGAPQGDPAEHRPPGQADPPATPPAPRPAPDATAPSGSDAVGPEVPVAPEAPAAPGPDHAPDGVAAPGGIAAQGVRRAFGTVHAVDGVDLVARPGRVTALVGPNGSGKTTLLLVLAGLLTPDAGTVRVAGFDPVTQSFAARARTGWMPDAFGTWDSLTAREVLTTFAAAYRLPAAVGAARVAELLALVHLQEYADRPASVLSRGQKQRLGLARALVHDPDVLLLDEPASGLDPRSRVDLRVLVRELAARGKTVLISSHVLTELDEMADDAVFLSRGRTVASETVGEAATTRRTWRVRALDPVALHTWLTGAGVVFGTEPDGAALVDLDSDASAAALLRDAVVAGVPVVASAPAGGILEQAYLALEEERR</sequence>
<dbReference type="CDD" id="cd03230">
    <property type="entry name" value="ABC_DR_subfamily_A"/>
    <property type="match status" value="1"/>
</dbReference>
<feature type="compositionally biased region" description="Low complexity" evidence="5">
    <location>
        <begin position="33"/>
        <end position="71"/>
    </location>
</feature>
<comment type="caution">
    <text evidence="7">The sequence shown here is derived from an EMBL/GenBank/DDBJ whole genome shotgun (WGS) entry which is preliminary data.</text>
</comment>
<feature type="compositionally biased region" description="Pro residues" evidence="5">
    <location>
        <begin position="19"/>
        <end position="32"/>
    </location>
</feature>
<gene>
    <name evidence="7" type="ORF">H9640_05220</name>
</gene>